<dbReference type="GO" id="GO:0005634">
    <property type="term" value="C:nucleus"/>
    <property type="evidence" value="ECO:0007669"/>
    <property type="project" value="InterPro"/>
</dbReference>
<dbReference type="Proteomes" id="UP000663834">
    <property type="component" value="Unassembled WGS sequence"/>
</dbReference>
<evidence type="ECO:0000313" key="3">
    <source>
        <dbReference type="EMBL" id="CAF2101703.1"/>
    </source>
</evidence>
<accession>A0A816B440</accession>
<dbReference type="Proteomes" id="UP000681720">
    <property type="component" value="Unassembled WGS sequence"/>
</dbReference>
<dbReference type="Proteomes" id="UP000681967">
    <property type="component" value="Unassembled WGS sequence"/>
</dbReference>
<dbReference type="Proteomes" id="UP000663824">
    <property type="component" value="Unassembled WGS sequence"/>
</dbReference>
<dbReference type="EMBL" id="CAJOBI010003325">
    <property type="protein sequence ID" value="CAF3964606.1"/>
    <property type="molecule type" value="Genomic_DNA"/>
</dbReference>
<name>A0A816B440_9BILA</name>
<evidence type="ECO:0000313" key="7">
    <source>
        <dbReference type="Proteomes" id="UP000663834"/>
    </source>
</evidence>
<gene>
    <name evidence="6" type="ORF">BYL167_LOCUS22509</name>
    <name evidence="1" type="ORF">CJN711_LOCUS25228</name>
    <name evidence="5" type="ORF">GIL414_LOCUS17170</name>
    <name evidence="2" type="ORF">KQP761_LOCUS22742</name>
    <name evidence="3" type="ORF">MBJ925_LOCUS22395</name>
    <name evidence="4" type="ORF">SMN809_LOCUS9986</name>
</gene>
<dbReference type="OrthoDB" id="10048372at2759"/>
<dbReference type="AlphaFoldDB" id="A0A816B440"/>
<proteinExistence type="predicted"/>
<evidence type="ECO:0000313" key="6">
    <source>
        <dbReference type="EMBL" id="CAF4173725.1"/>
    </source>
</evidence>
<organism evidence="2 7">
    <name type="scientific">Rotaria magnacalcarata</name>
    <dbReference type="NCBI Taxonomy" id="392030"/>
    <lineage>
        <taxon>Eukaryota</taxon>
        <taxon>Metazoa</taxon>
        <taxon>Spiralia</taxon>
        <taxon>Gnathifera</taxon>
        <taxon>Rotifera</taxon>
        <taxon>Eurotatoria</taxon>
        <taxon>Bdelloidea</taxon>
        <taxon>Philodinida</taxon>
        <taxon>Philodinidae</taxon>
        <taxon>Rotaria</taxon>
    </lineage>
</organism>
<protein>
    <submittedName>
        <fullName evidence="2">Uncharacterized protein</fullName>
    </submittedName>
</protein>
<comment type="caution">
    <text evidence="2">The sequence shown here is derived from an EMBL/GenBank/DDBJ whole genome shotgun (WGS) entry which is preliminary data.</text>
</comment>
<dbReference type="Proteomes" id="UP000676336">
    <property type="component" value="Unassembled WGS sequence"/>
</dbReference>
<evidence type="ECO:0000313" key="4">
    <source>
        <dbReference type="EMBL" id="CAF3964606.1"/>
    </source>
</evidence>
<dbReference type="GO" id="GO:0006352">
    <property type="term" value="P:DNA-templated transcription initiation"/>
    <property type="evidence" value="ECO:0007669"/>
    <property type="project" value="InterPro"/>
</dbReference>
<dbReference type="EMBL" id="CAJOBH010013190">
    <property type="protein sequence ID" value="CAF4173725.1"/>
    <property type="molecule type" value="Genomic_DNA"/>
</dbReference>
<sequence length="130" mass="14650">MASRVPTVSANDEEDLVTVEDIEQLCSRMSKYEPCFRISLIQHHLKRLGIACNDERLAKLMTLSFETMIRSIITDCANVNKDNHSSSKTLTSELLNQTLLNIPIDNNNQIMANSQQSANSTLDINDFFDS</sequence>
<dbReference type="EMBL" id="CAJNOW010012010">
    <property type="protein sequence ID" value="CAF1605330.1"/>
    <property type="molecule type" value="Genomic_DNA"/>
</dbReference>
<dbReference type="InterPro" id="IPR003923">
    <property type="entry name" value="TAF10"/>
</dbReference>
<evidence type="ECO:0000313" key="2">
    <source>
        <dbReference type="EMBL" id="CAF1605330.1"/>
    </source>
</evidence>
<dbReference type="EMBL" id="CAJNRE010011467">
    <property type="protein sequence ID" value="CAF2101703.1"/>
    <property type="molecule type" value="Genomic_DNA"/>
</dbReference>
<dbReference type="EMBL" id="CAJOBJ010008068">
    <property type="protein sequence ID" value="CAF4102476.1"/>
    <property type="molecule type" value="Genomic_DNA"/>
</dbReference>
<evidence type="ECO:0000313" key="1">
    <source>
        <dbReference type="EMBL" id="CAF1463457.1"/>
    </source>
</evidence>
<dbReference type="Pfam" id="PF03540">
    <property type="entry name" value="TAF10"/>
    <property type="match status" value="1"/>
</dbReference>
<reference evidence="2" key="1">
    <citation type="submission" date="2021-02" db="EMBL/GenBank/DDBJ databases">
        <authorList>
            <person name="Nowell W R."/>
        </authorList>
    </citation>
    <scope>NUCLEOTIDE SEQUENCE</scope>
</reference>
<dbReference type="EMBL" id="CAJNOV010011827">
    <property type="protein sequence ID" value="CAF1463457.1"/>
    <property type="molecule type" value="Genomic_DNA"/>
</dbReference>
<dbReference type="Proteomes" id="UP000663855">
    <property type="component" value="Unassembled WGS sequence"/>
</dbReference>
<evidence type="ECO:0000313" key="5">
    <source>
        <dbReference type="EMBL" id="CAF4102476.1"/>
    </source>
</evidence>